<organism evidence="9 10">
    <name type="scientific">Desmophyllum pertusum</name>
    <dbReference type="NCBI Taxonomy" id="174260"/>
    <lineage>
        <taxon>Eukaryota</taxon>
        <taxon>Metazoa</taxon>
        <taxon>Cnidaria</taxon>
        <taxon>Anthozoa</taxon>
        <taxon>Hexacorallia</taxon>
        <taxon>Scleractinia</taxon>
        <taxon>Caryophylliina</taxon>
        <taxon>Caryophylliidae</taxon>
        <taxon>Desmophyllum</taxon>
    </lineage>
</organism>
<dbReference type="AlphaFoldDB" id="A0A9W9ZHI0"/>
<dbReference type="SUPFAM" id="SSF57610">
    <property type="entry name" value="Thyroglobulin type-1 domain"/>
    <property type="match status" value="8"/>
</dbReference>
<feature type="domain" description="Thyroglobulin type-1" evidence="8">
    <location>
        <begin position="424"/>
        <end position="486"/>
    </location>
</feature>
<evidence type="ECO:0000313" key="10">
    <source>
        <dbReference type="Proteomes" id="UP001163046"/>
    </source>
</evidence>
<dbReference type="InterPro" id="IPR036465">
    <property type="entry name" value="vWFA_dom_sf"/>
</dbReference>
<feature type="disulfide bond" evidence="5">
    <location>
        <begin position="102"/>
        <end position="109"/>
    </location>
</feature>
<dbReference type="CDD" id="cd00191">
    <property type="entry name" value="TY"/>
    <property type="match status" value="8"/>
</dbReference>
<evidence type="ECO:0000256" key="6">
    <source>
        <dbReference type="SAM" id="MobiDB-lite"/>
    </source>
</evidence>
<accession>A0A9W9ZHI0</accession>
<evidence type="ECO:0000313" key="9">
    <source>
        <dbReference type="EMBL" id="KAJ7381079.1"/>
    </source>
</evidence>
<evidence type="ECO:0000259" key="7">
    <source>
        <dbReference type="PROSITE" id="PS50234"/>
    </source>
</evidence>
<feature type="disulfide bond" evidence="5">
    <location>
        <begin position="389"/>
        <end position="396"/>
    </location>
</feature>
<dbReference type="Pfam" id="PF00086">
    <property type="entry name" value="Thyroglobulin_1"/>
    <property type="match status" value="8"/>
</dbReference>
<comment type="subcellular location">
    <subcellularLocation>
        <location evidence="1">Secreted</location>
    </subcellularLocation>
</comment>
<dbReference type="GO" id="GO:0005615">
    <property type="term" value="C:extracellular space"/>
    <property type="evidence" value="ECO:0007669"/>
    <property type="project" value="TreeGrafter"/>
</dbReference>
<dbReference type="PROSITE" id="PS51162">
    <property type="entry name" value="THYROGLOBULIN_1_2"/>
    <property type="match status" value="8"/>
</dbReference>
<dbReference type="Gene3D" id="4.10.800.10">
    <property type="entry name" value="Thyroglobulin type-1"/>
    <property type="match status" value="8"/>
</dbReference>
<comment type="caution">
    <text evidence="9">The sequence shown here is derived from an EMBL/GenBank/DDBJ whole genome shotgun (WGS) entry which is preliminary data.</text>
</comment>
<evidence type="ECO:0000256" key="3">
    <source>
        <dbReference type="ARBA" id="ARBA00022737"/>
    </source>
</evidence>
<dbReference type="Pfam" id="PF00092">
    <property type="entry name" value="VWA"/>
    <property type="match status" value="1"/>
</dbReference>
<feature type="region of interest" description="Disordered" evidence="6">
    <location>
        <begin position="713"/>
        <end position="733"/>
    </location>
</feature>
<keyword evidence="10" id="KW-1185">Reference proteome</keyword>
<keyword evidence="3" id="KW-0677">Repeat</keyword>
<evidence type="ECO:0000256" key="1">
    <source>
        <dbReference type="ARBA" id="ARBA00004613"/>
    </source>
</evidence>
<dbReference type="OrthoDB" id="406800at2759"/>
<feature type="disulfide bond" evidence="5">
    <location>
        <begin position="31"/>
        <end position="38"/>
    </location>
</feature>
<feature type="domain" description="VWFA" evidence="7">
    <location>
        <begin position="567"/>
        <end position="733"/>
    </location>
</feature>
<feature type="domain" description="Thyroglobulin type-1" evidence="8">
    <location>
        <begin position="1"/>
        <end position="59"/>
    </location>
</feature>
<evidence type="ECO:0000256" key="5">
    <source>
        <dbReference type="PROSITE-ProRule" id="PRU00500"/>
    </source>
</evidence>
<dbReference type="Gene3D" id="3.40.50.410">
    <property type="entry name" value="von Willebrand factor, type A domain"/>
    <property type="match status" value="2"/>
</dbReference>
<dbReference type="PROSITE" id="PS00484">
    <property type="entry name" value="THYROGLOBULIN_1_1"/>
    <property type="match status" value="4"/>
</dbReference>
<evidence type="ECO:0000256" key="4">
    <source>
        <dbReference type="ARBA" id="ARBA00023157"/>
    </source>
</evidence>
<name>A0A9W9ZHI0_9CNID</name>
<reference evidence="9" key="1">
    <citation type="submission" date="2023-01" db="EMBL/GenBank/DDBJ databases">
        <title>Genome assembly of the deep-sea coral Lophelia pertusa.</title>
        <authorList>
            <person name="Herrera S."/>
            <person name="Cordes E."/>
        </authorList>
    </citation>
    <scope>NUCLEOTIDE SEQUENCE</scope>
    <source>
        <strain evidence="9">USNM1676648</strain>
        <tissue evidence="9">Polyp</tissue>
    </source>
</reference>
<dbReference type="EMBL" id="MU826351">
    <property type="protein sequence ID" value="KAJ7381079.1"/>
    <property type="molecule type" value="Genomic_DNA"/>
</dbReference>
<feature type="disulfide bond" evidence="5">
    <location>
        <begin position="251"/>
        <end position="271"/>
    </location>
</feature>
<feature type="domain" description="Thyroglobulin type-1" evidence="8">
    <location>
        <begin position="352"/>
        <end position="417"/>
    </location>
</feature>
<evidence type="ECO:0000256" key="2">
    <source>
        <dbReference type="ARBA" id="ARBA00022525"/>
    </source>
</evidence>
<dbReference type="PANTHER" id="PTHR12352:SF3">
    <property type="entry name" value="NIDOGEN-2"/>
    <property type="match status" value="1"/>
</dbReference>
<feature type="domain" description="Thyroglobulin type-1" evidence="8">
    <location>
        <begin position="222"/>
        <end position="271"/>
    </location>
</feature>
<feature type="domain" description="Thyroglobulin type-1" evidence="8">
    <location>
        <begin position="136"/>
        <end position="210"/>
    </location>
</feature>
<dbReference type="SUPFAM" id="SSF53300">
    <property type="entry name" value="vWA-like"/>
    <property type="match status" value="1"/>
</dbReference>
<feature type="disulfide bond" evidence="5">
    <location>
        <begin position="173"/>
        <end position="180"/>
    </location>
</feature>
<feature type="disulfide bond" evidence="5">
    <location>
        <begin position="318"/>
        <end position="325"/>
    </location>
</feature>
<evidence type="ECO:0000259" key="8">
    <source>
        <dbReference type="PROSITE" id="PS51162"/>
    </source>
</evidence>
<feature type="domain" description="Thyroglobulin type-1" evidence="8">
    <location>
        <begin position="498"/>
        <end position="560"/>
    </location>
</feature>
<dbReference type="PANTHER" id="PTHR12352">
    <property type="entry name" value="SECRETED MODULAR CALCIUM-BINDING PROTEIN"/>
    <property type="match status" value="1"/>
</dbReference>
<dbReference type="InterPro" id="IPR000716">
    <property type="entry name" value="Thyroglobulin_1"/>
</dbReference>
<sequence>MKIPSQFLRPSGPWWSMARCDVNGGFSPVQCHRGTPFCWCVDKYGREIPRTRTSGTPRCGPMAGLTTCQKERQAALGWKGIQALGRFVPSCKPDGGYNIVQCHPSIGVCWCVDENGIEKQGTRTRGVPSCGLMADITKCQKERRTALGPLGNAPPGRFAPECDDNGQYNRMQCYSATAYCWCVDSRGREIPGTRNKGRVSCPDKVEPKTCYYEKERLIAAGIADLPTPECDRQGNYKKVQCSYAWGLQCWCADGNGNPYWNTTVYNNAPDCSEEVISRRPTECQKRRDDALNFRRKDAKVNRDVPQCKPDGSYDNIQCSAATGTCWCVYYNNEQIIRTETQGKPSCPPSAGLTQCQLERINAEGYTGTTLPGRYSPDCDRDGSYRPLQCHISSGVCWCVDSQGQEVPGTRGRGRRQCPTPGDRLTKCQEQRERSLQNRAPGSFIPRCTQDGSFENIQCQGSVCYCVDKDGNEISGTKTTRPDTPNCLVPRPKDDEATKSLCLEKYRQAMENYNIGRFVPQCKPDGRYEEVQCGAGWDYCWCVDATGREKSGTRRKGWPRCEPSTGVDVALVIDYATTPDTIEKLSNFTTSIIDGLDISPSGVHVALIAYGANATIVFPFNALQGRLVNKDEVKKLFLILVSLDTKTKDPDQTPLIKASQGVKSKGIRVYSVGIKPRVDQQDLEDTTTKPSNVYIIPSDQLASTGKRIADTLKGYMDDPSRQSGQYYRPTGGLL</sequence>
<feature type="domain" description="Thyroglobulin type-1" evidence="8">
    <location>
        <begin position="280"/>
        <end position="346"/>
    </location>
</feature>
<dbReference type="InterPro" id="IPR036857">
    <property type="entry name" value="Thyroglobulin_1_sf"/>
</dbReference>
<feature type="disulfide bond" evidence="5">
    <location>
        <begin position="532"/>
        <end position="539"/>
    </location>
</feature>
<dbReference type="InterPro" id="IPR002035">
    <property type="entry name" value="VWF_A"/>
</dbReference>
<keyword evidence="4 5" id="KW-1015">Disulfide bond</keyword>
<keyword evidence="2" id="KW-0964">Secreted</keyword>
<dbReference type="Proteomes" id="UP001163046">
    <property type="component" value="Unassembled WGS sequence"/>
</dbReference>
<dbReference type="PROSITE" id="PS50234">
    <property type="entry name" value="VWFA"/>
    <property type="match status" value="1"/>
</dbReference>
<proteinExistence type="predicted"/>
<protein>
    <submittedName>
        <fullName evidence="9">Nidogen-2</fullName>
    </submittedName>
</protein>
<dbReference type="SMART" id="SM00211">
    <property type="entry name" value="TY"/>
    <property type="match status" value="8"/>
</dbReference>
<dbReference type="InterPro" id="IPR051950">
    <property type="entry name" value="Dev_reg/Prot_inhib"/>
</dbReference>
<comment type="caution">
    <text evidence="5">Lacks conserved residue(s) required for the propagation of feature annotation.</text>
</comment>
<feature type="domain" description="Thyroglobulin type-1" evidence="8">
    <location>
        <begin position="65"/>
        <end position="130"/>
    </location>
</feature>
<gene>
    <name evidence="9" type="primary">NID2_2</name>
    <name evidence="9" type="ORF">OS493_004677</name>
</gene>